<dbReference type="Proteomes" id="UP000756132">
    <property type="component" value="Chromosome 12"/>
</dbReference>
<dbReference type="OrthoDB" id="10253869at2759"/>
<accession>A0A9Q8PLL5</accession>
<dbReference type="Pfam" id="PF00501">
    <property type="entry name" value="AMP-binding"/>
    <property type="match status" value="1"/>
</dbReference>
<organism evidence="2 3">
    <name type="scientific">Passalora fulva</name>
    <name type="common">Tomato leaf mold</name>
    <name type="synonym">Cladosporium fulvum</name>
    <dbReference type="NCBI Taxonomy" id="5499"/>
    <lineage>
        <taxon>Eukaryota</taxon>
        <taxon>Fungi</taxon>
        <taxon>Dikarya</taxon>
        <taxon>Ascomycota</taxon>
        <taxon>Pezizomycotina</taxon>
        <taxon>Dothideomycetes</taxon>
        <taxon>Dothideomycetidae</taxon>
        <taxon>Mycosphaerellales</taxon>
        <taxon>Mycosphaerellaceae</taxon>
        <taxon>Fulvia</taxon>
    </lineage>
</organism>
<dbReference type="AlphaFoldDB" id="A0A9Q8PLL5"/>
<sequence>MAPKAAYVPPAGLRTPLEDFTQYVERQHNISIKSYWDLHDFSVNRMNDFWMSFWNFAEIKASRHPTKICLDLFDVDESIPIDQFPQFFEDARLNWAENILCGNDDDLMITSMNETTLDEPEKYTWADMRRLVAEYADALKRAGLREGDFMVSIGSNCARSLAILLASASIGAIIANFATDIGEKALNDRLDQLRPKLIIAETEYSYNGKTNNIEAKITNCYTSIAKQTPCSLIIIGPDSKISCNHPTFDTFTARSKDAKLIFEQVPFNTPILVMFSSGTTGAPKGIVHGHGVLTLNGKKQFLLHNGFGPNDVHSHFSNIGWTLWNISIGALLCKTPMVLYDGSPFYPTPKKLLEILFSHGVTGFGAGPRYYQELQKHNILPKEIPNRVHTICSTGAVLTSSLATWLVKAFGPVCQFQFSGGTELCGNFTSGTRSLP</sequence>
<dbReference type="SUPFAM" id="SSF56801">
    <property type="entry name" value="Acetyl-CoA synthetase-like"/>
    <property type="match status" value="1"/>
</dbReference>
<dbReference type="GO" id="GO:0030729">
    <property type="term" value="F:acetoacetate-CoA ligase activity"/>
    <property type="evidence" value="ECO:0007669"/>
    <property type="project" value="TreeGrafter"/>
</dbReference>
<keyword evidence="3" id="KW-1185">Reference proteome</keyword>
<evidence type="ECO:0000313" key="2">
    <source>
        <dbReference type="EMBL" id="UJO24723.1"/>
    </source>
</evidence>
<protein>
    <submittedName>
        <fullName evidence="2">Acetoacetyl-CoA synthetase</fullName>
    </submittedName>
</protein>
<dbReference type="GeneID" id="71993900"/>
<dbReference type="PANTHER" id="PTHR42921:SF4">
    <property type="entry name" value="ACETOACETYL-COA SYNTHASE (AFU_ORTHOLOGUE AFUA_8G04770)"/>
    <property type="match status" value="1"/>
</dbReference>
<evidence type="ECO:0000313" key="3">
    <source>
        <dbReference type="Proteomes" id="UP000756132"/>
    </source>
</evidence>
<reference evidence="2" key="2">
    <citation type="journal article" date="2022" name="Microb. Genom.">
        <title>A chromosome-scale genome assembly of the tomato pathogen Cladosporium fulvum reveals a compartmentalized genome architecture and the presence of a dispensable chromosome.</title>
        <authorList>
            <person name="Zaccaron A.Z."/>
            <person name="Chen L.H."/>
            <person name="Samaras A."/>
            <person name="Stergiopoulos I."/>
        </authorList>
    </citation>
    <scope>NUCLEOTIDE SEQUENCE</scope>
    <source>
        <strain evidence="2">Race5_Kim</strain>
    </source>
</reference>
<proteinExistence type="predicted"/>
<dbReference type="PANTHER" id="PTHR42921">
    <property type="entry name" value="ACETOACETYL-COA SYNTHETASE"/>
    <property type="match status" value="1"/>
</dbReference>
<gene>
    <name evidence="2" type="ORF">CLAFUR5_14022</name>
</gene>
<feature type="domain" description="AMP-dependent synthetase/ligase" evidence="1">
    <location>
        <begin position="116"/>
        <end position="429"/>
    </location>
</feature>
<reference evidence="2" key="1">
    <citation type="submission" date="2021-12" db="EMBL/GenBank/DDBJ databases">
        <authorList>
            <person name="Zaccaron A."/>
            <person name="Stergiopoulos I."/>
        </authorList>
    </citation>
    <scope>NUCLEOTIDE SEQUENCE</scope>
    <source>
        <strain evidence="2">Race5_Kim</strain>
    </source>
</reference>
<dbReference type="KEGG" id="ffu:CLAFUR5_14022"/>
<evidence type="ECO:0000259" key="1">
    <source>
        <dbReference type="Pfam" id="PF00501"/>
    </source>
</evidence>
<name>A0A9Q8PLL5_PASFU</name>
<dbReference type="PROSITE" id="PS00455">
    <property type="entry name" value="AMP_BINDING"/>
    <property type="match status" value="1"/>
</dbReference>
<dbReference type="Gene3D" id="3.40.50.12780">
    <property type="entry name" value="N-terminal domain of ligase-like"/>
    <property type="match status" value="1"/>
</dbReference>
<dbReference type="InterPro" id="IPR020845">
    <property type="entry name" value="AMP-binding_CS"/>
</dbReference>
<dbReference type="InterPro" id="IPR042099">
    <property type="entry name" value="ANL_N_sf"/>
</dbReference>
<dbReference type="RefSeq" id="XP_047769089.1">
    <property type="nucleotide sequence ID" value="XM_047913170.1"/>
</dbReference>
<dbReference type="EMBL" id="CP090174">
    <property type="protein sequence ID" value="UJO24723.1"/>
    <property type="molecule type" value="Genomic_DNA"/>
</dbReference>
<dbReference type="InterPro" id="IPR000873">
    <property type="entry name" value="AMP-dep_synth/lig_dom"/>
</dbReference>